<organism evidence="1 2">
    <name type="scientific">Halosquirtibacter laminarini</name>
    <dbReference type="NCBI Taxonomy" id="3374600"/>
    <lineage>
        <taxon>Bacteria</taxon>
        <taxon>Pseudomonadati</taxon>
        <taxon>Bacteroidota</taxon>
        <taxon>Bacteroidia</taxon>
        <taxon>Marinilabiliales</taxon>
        <taxon>Prolixibacteraceae</taxon>
        <taxon>Halosquirtibacter</taxon>
    </lineage>
</organism>
<keyword evidence="2" id="KW-1185">Reference proteome</keyword>
<reference evidence="1" key="1">
    <citation type="submission" date="2021-08" db="EMBL/GenBank/DDBJ databases">
        <title>Novel anaerobic bacterium isolated from sea squirt in East Sea, Republic of Korea.</title>
        <authorList>
            <person name="Nguyen T.H."/>
            <person name="Li Z."/>
            <person name="Lee Y.-J."/>
            <person name="Ko J."/>
            <person name="Kim S.-G."/>
        </authorList>
    </citation>
    <scope>NUCLEOTIDE SEQUENCE</scope>
    <source>
        <strain evidence="1">KCTC 25031</strain>
    </source>
</reference>
<gene>
    <name evidence="1" type="ORF">K4L44_00150</name>
</gene>
<evidence type="ECO:0000313" key="1">
    <source>
        <dbReference type="EMBL" id="QZE14353.1"/>
    </source>
</evidence>
<dbReference type="Proteomes" id="UP000826212">
    <property type="component" value="Chromosome"/>
</dbReference>
<protein>
    <submittedName>
        <fullName evidence="1">Chloride channel protein</fullName>
    </submittedName>
</protein>
<sequence length="587" mass="65243">MTPIDRIYSWQKRHLSPRTLLYLLSIVIGIAAGLAAVLIKNSVGMMHHFVAFAFPVAFQEYLRFILPSIGLLLVLIFIRYINKKPVGHGIPSVLYAISQNEGKIEKHNTYSSIITSALTVGFGGSVGLEGPTVATGAAIGSNLASTFRLTYKQMVIMLGCACAGAMAAIFKAPITAIVFAVEVIMIDLTAISLIPLILSSATAVLISYFFLGMKAIYFVPISQGLELGDLPLYIILGVFTGLGTAYFNKVYRMVSRWFRHIKSQTRRWLWGGITLGILIVLFPPLFGEGYEAINGCLEGNFSYLHQFLLVDFVSNWEYGIYLMVLFLVLFKVFATAITFGAGGVGGIFAPTLFMGAHAGVLFGMIVQKLWYPEMNLTTFALLGMAGMIAGTLHAPLTGVFLIAEITGGYTLLVPLMIVSVISFMVTKLFFGNSVYTYQLAKRNELMTHDRNENALSMMRTYDIIEDDFYRLDVSSNLGDLVKGIEKSSRNLFPITDAKGKLVGMVKMDDVRQFIFKPENYDQIMIKDLMYYPDFVCQVSLSMKEIVEKFNSSRHYNMAVVDDKGKYLGFISRANVFSVYQKMLNKIM</sequence>
<evidence type="ECO:0000313" key="2">
    <source>
        <dbReference type="Proteomes" id="UP000826212"/>
    </source>
</evidence>
<accession>A0AC61NFF4</accession>
<proteinExistence type="predicted"/>
<dbReference type="EMBL" id="CP081303">
    <property type="protein sequence ID" value="QZE14353.1"/>
    <property type="molecule type" value="Genomic_DNA"/>
</dbReference>
<name>A0AC61NFF4_9BACT</name>